<dbReference type="EMBL" id="CP011269">
    <property type="protein sequence ID" value="ALI23954.1"/>
    <property type="molecule type" value="Genomic_DNA"/>
</dbReference>
<name>A0A0N9Y385_MYCFO</name>
<reference evidence="2 5" key="1">
    <citation type="journal article" date="2015" name="MBio">
        <title>Enzymatic Degradation of Phenazines Can Generate Energy and Protect Sensitive Organisms from Toxicity.</title>
        <authorList>
            <person name="Costa K.C."/>
            <person name="Bergkessel M."/>
            <person name="Saunders S."/>
            <person name="Korlach J."/>
            <person name="Newman D.K."/>
        </authorList>
    </citation>
    <scope>NUCLEOTIDE SEQUENCE [LARGE SCALE GENOMIC DNA]</scope>
    <source>
        <strain evidence="2 5">CT6</strain>
    </source>
</reference>
<organism evidence="2 5">
    <name type="scientific">Mycolicibacterium fortuitum</name>
    <name type="common">Mycobacterium fortuitum</name>
    <dbReference type="NCBI Taxonomy" id="1766"/>
    <lineage>
        <taxon>Bacteria</taxon>
        <taxon>Bacillati</taxon>
        <taxon>Actinomycetota</taxon>
        <taxon>Actinomycetes</taxon>
        <taxon>Mycobacteriales</taxon>
        <taxon>Mycobacteriaceae</taxon>
        <taxon>Mycolicibacterium</taxon>
    </lineage>
</organism>
<accession>A0A0N9Y385</accession>
<evidence type="ECO:0000313" key="3">
    <source>
        <dbReference type="EMBL" id="MDV7291280.1"/>
    </source>
</evidence>
<dbReference type="EMBL" id="JAWLVV010000010">
    <property type="protein sequence ID" value="MDV7291280.1"/>
    <property type="molecule type" value="Genomic_DNA"/>
</dbReference>
<dbReference type="RefSeq" id="WP_003883198.1">
    <property type="nucleotide sequence ID" value="NZ_CP011269.1"/>
</dbReference>
<keyword evidence="1" id="KW-1133">Transmembrane helix</keyword>
<sequence length="90" mass="9554">MAENSKSATSHRGAVHAVRDARGFAMTLPVVGRVKVPHPEQLAYYGALGVLAAVEIIDWPVALLLGAGHMLMQNEHSRVVQEVGEALEGA</sequence>
<feature type="transmembrane region" description="Helical" evidence="1">
    <location>
        <begin position="42"/>
        <end position="68"/>
    </location>
</feature>
<dbReference type="EMBL" id="UGQY01000004">
    <property type="protein sequence ID" value="SUA03442.1"/>
    <property type="molecule type" value="Genomic_DNA"/>
</dbReference>
<gene>
    <name evidence="4" type="ORF">NCTC1542_04926</name>
    <name evidence="3" type="ORF">R4485_14030</name>
    <name evidence="2" type="ORF">XA26_00880</name>
</gene>
<keyword evidence="1" id="KW-0472">Membrane</keyword>
<keyword evidence="1" id="KW-0812">Transmembrane</keyword>
<dbReference type="STRING" id="1766.XA26_00880"/>
<proteinExistence type="predicted"/>
<dbReference type="AlphaFoldDB" id="A0A0N9Y385"/>
<evidence type="ECO:0000313" key="4">
    <source>
        <dbReference type="EMBL" id="SUA03442.1"/>
    </source>
</evidence>
<protein>
    <submittedName>
        <fullName evidence="2">Uncharacterized protein</fullName>
    </submittedName>
</protein>
<dbReference type="Proteomes" id="UP001186041">
    <property type="component" value="Unassembled WGS sequence"/>
</dbReference>
<dbReference type="PATRIC" id="fig|1766.6.peg.84"/>
<evidence type="ECO:0000313" key="6">
    <source>
        <dbReference type="Proteomes" id="UP000255389"/>
    </source>
</evidence>
<reference evidence="3" key="3">
    <citation type="submission" date="2023-10" db="EMBL/GenBank/DDBJ databases">
        <title>Mycolicibacterium fortuitum clinical isolates causing pulmonary infections in humans.</title>
        <authorList>
            <person name="Mejia-Ponce P.M."/>
            <person name="Zenteno-Cuevas R."/>
            <person name="Licona-Cassani C."/>
        </authorList>
    </citation>
    <scope>NUCLEOTIDE SEQUENCE</scope>
    <source>
        <strain evidence="3">M8</strain>
    </source>
</reference>
<dbReference type="GeneID" id="93410537"/>
<dbReference type="Proteomes" id="UP000255389">
    <property type="component" value="Unassembled WGS sequence"/>
</dbReference>
<dbReference type="KEGG" id="mft:XA26_00880"/>
<evidence type="ECO:0000256" key="1">
    <source>
        <dbReference type="SAM" id="Phobius"/>
    </source>
</evidence>
<evidence type="ECO:0000313" key="5">
    <source>
        <dbReference type="Proteomes" id="UP000057134"/>
    </source>
</evidence>
<keyword evidence="5" id="KW-1185">Reference proteome</keyword>
<dbReference type="Proteomes" id="UP000057134">
    <property type="component" value="Chromosome"/>
</dbReference>
<evidence type="ECO:0000313" key="2">
    <source>
        <dbReference type="EMBL" id="ALI23954.1"/>
    </source>
</evidence>
<reference evidence="4 6" key="2">
    <citation type="submission" date="2018-06" db="EMBL/GenBank/DDBJ databases">
        <authorList>
            <consortium name="Pathogen Informatics"/>
            <person name="Doyle S."/>
        </authorList>
    </citation>
    <scope>NUCLEOTIDE SEQUENCE [LARGE SCALE GENOMIC DNA]</scope>
    <source>
        <strain evidence="4 6">NCTC1542</strain>
    </source>
</reference>